<evidence type="ECO:0000313" key="3">
    <source>
        <dbReference type="Proteomes" id="UP000056209"/>
    </source>
</evidence>
<proteinExistence type="predicted"/>
<protein>
    <submittedName>
        <fullName evidence="2">NmrA family transcriptional regulator</fullName>
    </submittedName>
</protein>
<dbReference type="AlphaFoldDB" id="A0A100HJ20"/>
<keyword evidence="3" id="KW-1185">Reference proteome</keyword>
<dbReference type="InterPro" id="IPR036291">
    <property type="entry name" value="NAD(P)-bd_dom_sf"/>
</dbReference>
<dbReference type="OrthoDB" id="152510at2"/>
<dbReference type="EMBL" id="BCMS01000001">
    <property type="protein sequence ID" value="GAQ21656.1"/>
    <property type="molecule type" value="Genomic_DNA"/>
</dbReference>
<dbReference type="PANTHER" id="PTHR47129">
    <property type="entry name" value="QUINONE OXIDOREDUCTASE 2"/>
    <property type="match status" value="1"/>
</dbReference>
<dbReference type="RefSeq" id="WP_058976530.1">
    <property type="nucleotide sequence ID" value="NZ_BCMS01000001.1"/>
</dbReference>
<comment type="caution">
    <text evidence="2">The sequence shown here is derived from an EMBL/GenBank/DDBJ whole genome shotgun (WGS) entry which is preliminary data.</text>
</comment>
<sequence length="291" mass="30408">MTTPASTTTIAVTGATGQLGRLTLQALLDRGVPAGNLVALVRDPAKAADLAAQGVQVRQADYKQPETLRAALNGVNRLLLVSSNDFDDRVGQHRNVINAARDAGVGLIAYTSILNADRSEMILAGDHKATEALLRDSGVPFTLLRNGWYTENYDLKGAVKNGAILGAAGTHALNPAPRRDYAEAAAAVLSTDGHAGQTYELAGDEAVTLADLAAEVARQSGQPVAYHDLSADEYARTLAGFGVPEGFAHVLADSDTGITRGELASESRDLSRLIGRPTTPTTQAVRDALTA</sequence>
<dbReference type="SUPFAM" id="SSF51735">
    <property type="entry name" value="NAD(P)-binding Rossmann-fold domains"/>
    <property type="match status" value="1"/>
</dbReference>
<dbReference type="Gene3D" id="3.90.25.10">
    <property type="entry name" value="UDP-galactose 4-epimerase, domain 1"/>
    <property type="match status" value="1"/>
</dbReference>
<dbReference type="Proteomes" id="UP000056209">
    <property type="component" value="Unassembled WGS sequence"/>
</dbReference>
<evidence type="ECO:0000313" key="2">
    <source>
        <dbReference type="EMBL" id="GAQ21656.1"/>
    </source>
</evidence>
<reference evidence="3" key="1">
    <citation type="submission" date="2015-11" db="EMBL/GenBank/DDBJ databases">
        <title>Draft Genome Sequence of the Radioresistant Bacterium Deinococcus grandis, Isolated from Freshwater Fish in Japan.</title>
        <authorList>
            <person name="Satoh K."/>
            <person name="Onodera T."/>
            <person name="Omoso K."/>
            <person name="Takeda-Yano K."/>
            <person name="Katayama T."/>
            <person name="Oono Y."/>
            <person name="Narumi I."/>
        </authorList>
    </citation>
    <scope>NUCLEOTIDE SEQUENCE [LARGE SCALE GENOMIC DNA]</scope>
    <source>
        <strain evidence="3">ATCC 43672</strain>
    </source>
</reference>
<feature type="domain" description="NAD(P)-binding" evidence="1">
    <location>
        <begin position="14"/>
        <end position="190"/>
    </location>
</feature>
<dbReference type="InterPro" id="IPR052718">
    <property type="entry name" value="NmrA-type_oxidoreductase"/>
</dbReference>
<accession>A0A100HJ20</accession>
<gene>
    <name evidence="2" type="ORF">DEIGR_101683</name>
</gene>
<dbReference type="PANTHER" id="PTHR47129:SF1">
    <property type="entry name" value="NMRA-LIKE DOMAIN-CONTAINING PROTEIN"/>
    <property type="match status" value="1"/>
</dbReference>
<organism evidence="2 3">
    <name type="scientific">Deinococcus grandis</name>
    <dbReference type="NCBI Taxonomy" id="57498"/>
    <lineage>
        <taxon>Bacteria</taxon>
        <taxon>Thermotogati</taxon>
        <taxon>Deinococcota</taxon>
        <taxon>Deinococci</taxon>
        <taxon>Deinococcales</taxon>
        <taxon>Deinococcaceae</taxon>
        <taxon>Deinococcus</taxon>
    </lineage>
</organism>
<name>A0A100HJ20_9DEIO</name>
<dbReference type="InterPro" id="IPR016040">
    <property type="entry name" value="NAD(P)-bd_dom"/>
</dbReference>
<dbReference type="Gene3D" id="3.40.50.720">
    <property type="entry name" value="NAD(P)-binding Rossmann-like Domain"/>
    <property type="match status" value="1"/>
</dbReference>
<dbReference type="Pfam" id="PF13460">
    <property type="entry name" value="NAD_binding_10"/>
    <property type="match status" value="1"/>
</dbReference>
<dbReference type="CDD" id="cd05269">
    <property type="entry name" value="TMR_SDR_a"/>
    <property type="match status" value="1"/>
</dbReference>
<evidence type="ECO:0000259" key="1">
    <source>
        <dbReference type="Pfam" id="PF13460"/>
    </source>
</evidence>